<evidence type="ECO:0000313" key="2">
    <source>
        <dbReference type="Proteomes" id="UP000717328"/>
    </source>
</evidence>
<protein>
    <submittedName>
        <fullName evidence="1">Uncharacterized protein</fullName>
    </submittedName>
</protein>
<dbReference type="EMBL" id="JABCKI010001001">
    <property type="protein sequence ID" value="KAG5649447.1"/>
    <property type="molecule type" value="Genomic_DNA"/>
</dbReference>
<dbReference type="OrthoDB" id="2423954at2759"/>
<evidence type="ECO:0000313" key="1">
    <source>
        <dbReference type="EMBL" id="KAG5649447.1"/>
    </source>
</evidence>
<name>A0A9P7GM36_9AGAR</name>
<sequence length="80" mass="9215">MPPKSPLWELFHSNKTKYKTDKTHLNAWCKACVAAHIRQLDADESASHSLLWRSQSQQFEEALKKISPICGKLKKLESHL</sequence>
<proteinExistence type="predicted"/>
<accession>A0A9P7GM36</accession>
<gene>
    <name evidence="1" type="ORF">H0H81_003850</name>
</gene>
<dbReference type="AlphaFoldDB" id="A0A9P7GM36"/>
<dbReference type="Proteomes" id="UP000717328">
    <property type="component" value="Unassembled WGS sequence"/>
</dbReference>
<keyword evidence="2" id="KW-1185">Reference proteome</keyword>
<comment type="caution">
    <text evidence="1">The sequence shown here is derived from an EMBL/GenBank/DDBJ whole genome shotgun (WGS) entry which is preliminary data.</text>
</comment>
<reference evidence="1" key="1">
    <citation type="submission" date="2021-02" db="EMBL/GenBank/DDBJ databases">
        <authorList>
            <person name="Nieuwenhuis M."/>
            <person name="Van De Peppel L.J.J."/>
        </authorList>
    </citation>
    <scope>NUCLEOTIDE SEQUENCE</scope>
    <source>
        <strain evidence="1">D49</strain>
    </source>
</reference>
<organism evidence="1 2">
    <name type="scientific">Sphagnurus paluster</name>
    <dbReference type="NCBI Taxonomy" id="117069"/>
    <lineage>
        <taxon>Eukaryota</taxon>
        <taxon>Fungi</taxon>
        <taxon>Dikarya</taxon>
        <taxon>Basidiomycota</taxon>
        <taxon>Agaricomycotina</taxon>
        <taxon>Agaricomycetes</taxon>
        <taxon>Agaricomycetidae</taxon>
        <taxon>Agaricales</taxon>
        <taxon>Tricholomatineae</taxon>
        <taxon>Lyophyllaceae</taxon>
        <taxon>Sphagnurus</taxon>
    </lineage>
</organism>
<reference evidence="1" key="2">
    <citation type="submission" date="2021-10" db="EMBL/GenBank/DDBJ databases">
        <title>Phylogenomics reveals ancestral predisposition of the termite-cultivated fungus Termitomyces towards a domesticated lifestyle.</title>
        <authorList>
            <person name="Auxier B."/>
            <person name="Grum-Grzhimaylo A."/>
            <person name="Cardenas M.E."/>
            <person name="Lodge J.D."/>
            <person name="Laessoe T."/>
            <person name="Pedersen O."/>
            <person name="Smith M.E."/>
            <person name="Kuyper T.W."/>
            <person name="Franco-Molano E.A."/>
            <person name="Baroni T.J."/>
            <person name="Aanen D.K."/>
        </authorList>
    </citation>
    <scope>NUCLEOTIDE SEQUENCE</scope>
    <source>
        <strain evidence="1">D49</strain>
    </source>
</reference>